<name>A0A2D4KPI5_9SAUR</name>
<proteinExistence type="predicted"/>
<protein>
    <submittedName>
        <fullName evidence="1">Uncharacterized protein</fullName>
    </submittedName>
</protein>
<reference evidence="1" key="1">
    <citation type="submission" date="2017-07" db="EMBL/GenBank/DDBJ databases">
        <authorList>
            <person name="Mikheyev A."/>
            <person name="Grau M."/>
        </authorList>
    </citation>
    <scope>NUCLEOTIDE SEQUENCE</scope>
    <source>
        <tissue evidence="1">Venom_gland</tissue>
    </source>
</reference>
<organism evidence="1">
    <name type="scientific">Micrurus paraensis</name>
    <dbReference type="NCBI Taxonomy" id="1970185"/>
    <lineage>
        <taxon>Eukaryota</taxon>
        <taxon>Metazoa</taxon>
        <taxon>Chordata</taxon>
        <taxon>Craniata</taxon>
        <taxon>Vertebrata</taxon>
        <taxon>Euteleostomi</taxon>
        <taxon>Lepidosauria</taxon>
        <taxon>Squamata</taxon>
        <taxon>Bifurcata</taxon>
        <taxon>Unidentata</taxon>
        <taxon>Episquamata</taxon>
        <taxon>Toxicofera</taxon>
        <taxon>Serpentes</taxon>
        <taxon>Colubroidea</taxon>
        <taxon>Elapidae</taxon>
        <taxon>Elapinae</taxon>
        <taxon>Micrurus</taxon>
    </lineage>
</organism>
<dbReference type="AlphaFoldDB" id="A0A2D4KPI5"/>
<accession>A0A2D4KPI5</accession>
<evidence type="ECO:0000313" key="1">
    <source>
        <dbReference type="EMBL" id="LAB10624.1"/>
    </source>
</evidence>
<sequence>MFYFPALKAQAGSCSKGYKYLTISPCLKRQCFIPLLLLPYEGAKTRLEKALKPLKLWQESGIIKINKRKCETFLNLMSAYHTEHWAIILHTRRAAGEYG</sequence>
<reference evidence="1" key="2">
    <citation type="submission" date="2017-11" db="EMBL/GenBank/DDBJ databases">
        <title>Coralsnake Venomics: Analyses of Venom Gland Transcriptomes and Proteomes of Six Brazilian Taxa.</title>
        <authorList>
            <person name="Aird S.D."/>
            <person name="Jorge da Silva N."/>
            <person name="Qiu L."/>
            <person name="Villar-Briones A."/>
            <person name="Aparecida-Saddi V."/>
            <person name="Campos-Telles M.P."/>
            <person name="Grau M."/>
            <person name="Mikheyev A.S."/>
        </authorList>
    </citation>
    <scope>NUCLEOTIDE SEQUENCE</scope>
    <source>
        <tissue evidence="1">Venom_gland</tissue>
    </source>
</reference>
<dbReference type="EMBL" id="IACL01078669">
    <property type="protein sequence ID" value="LAB10624.1"/>
    <property type="molecule type" value="Transcribed_RNA"/>
</dbReference>